<evidence type="ECO:0000259" key="1">
    <source>
        <dbReference type="Pfam" id="PF24793"/>
    </source>
</evidence>
<dbReference type="Pfam" id="PF24793">
    <property type="entry name" value="GINT1_N"/>
    <property type="match status" value="1"/>
</dbReference>
<dbReference type="SUPFAM" id="SSF75005">
    <property type="entry name" value="Arabinanase/levansucrase/invertase"/>
    <property type="match status" value="1"/>
</dbReference>
<dbReference type="Proteomes" id="UP001172083">
    <property type="component" value="Unassembled WGS sequence"/>
</dbReference>
<evidence type="ECO:0000313" key="2">
    <source>
        <dbReference type="EMBL" id="MDN5214185.1"/>
    </source>
</evidence>
<dbReference type="EMBL" id="JAUJEB010000004">
    <property type="protein sequence ID" value="MDN5214185.1"/>
    <property type="molecule type" value="Genomic_DNA"/>
</dbReference>
<comment type="caution">
    <text evidence="2">The sequence shown here is derived from an EMBL/GenBank/DDBJ whole genome shotgun (WGS) entry which is preliminary data.</text>
</comment>
<gene>
    <name evidence="2" type="ORF">QQ020_19060</name>
</gene>
<keyword evidence="3" id="KW-1185">Reference proteome</keyword>
<protein>
    <recommendedName>
        <fullName evidence="1">Glucosamine inositolphosphorylceramide transferase 1 N-terminal domain-containing protein</fullName>
    </recommendedName>
</protein>
<feature type="domain" description="Glucosamine inositolphosphorylceramide transferase 1 N-terminal" evidence="1">
    <location>
        <begin position="298"/>
        <end position="505"/>
    </location>
</feature>
<evidence type="ECO:0000313" key="3">
    <source>
        <dbReference type="Proteomes" id="UP001172083"/>
    </source>
</evidence>
<proteinExistence type="predicted"/>
<organism evidence="2 3">
    <name type="scientific">Agaribacillus aureus</name>
    <dbReference type="NCBI Taxonomy" id="3051825"/>
    <lineage>
        <taxon>Bacteria</taxon>
        <taxon>Pseudomonadati</taxon>
        <taxon>Bacteroidota</taxon>
        <taxon>Cytophagia</taxon>
        <taxon>Cytophagales</taxon>
        <taxon>Splendidivirgaceae</taxon>
        <taxon>Agaribacillus</taxon>
    </lineage>
</organism>
<name>A0ABT8L8V1_9BACT</name>
<accession>A0ABT8L8V1</accession>
<dbReference type="RefSeq" id="WP_346759520.1">
    <property type="nucleotide sequence ID" value="NZ_JAUJEB010000004.1"/>
</dbReference>
<sequence>MEQKKLRMALLLRSDKVPSWKYAAIEEVLKSDIAEITFIGKFQHVEANKNHTTSFLYKIYQRLEKLKWKGPASASEEREISSLFTQKYDPVEVKLDRDQGVYRLTQANSHPLIAAKLDVIYLLDYIPLKLELSTLATYGVWYHHFGLAGSDFESFTGFREFLNGSPFIISSLRGFQNDCRHEEVYYESKGPIDRFSIGRTREWCFWKSARFVKRKLTEVYLKEELLPVKLPASDGQPNPDGALNFVDLFNVNLTFIKRYLKEKIINRYYSERWGLLFHKNQQNFLSLKDLKTLLPPKNKFWADPFIYSENGQYFIFLEESYLGKKKKGFISVMEINAEGQISETRKVIEQPYHLSYPFVFRWEGKQYMIPESNQNRTIQLYECKEFPYRWEFVKNLRENISAVDTTLFFHNNKWWIFANIKEHQHASLWDELFLFFTDDPLSSEWTPHPQNPIVSDVTKARPAGQVFKIGHRIFRPAQNCSYRYGYGLTIMEIVNLTENSYEEKEEISYTPNDLEKINGLHSYNKLDEFTVIDAVIRSRKIF</sequence>
<dbReference type="InterPro" id="IPR023296">
    <property type="entry name" value="Glyco_hydro_beta-prop_sf"/>
</dbReference>
<dbReference type="InterPro" id="IPR056442">
    <property type="entry name" value="GINT1_N"/>
</dbReference>
<reference evidence="2" key="1">
    <citation type="submission" date="2023-06" db="EMBL/GenBank/DDBJ databases">
        <title>Genomic of Agaribacillus aureum.</title>
        <authorList>
            <person name="Wang G."/>
        </authorList>
    </citation>
    <scope>NUCLEOTIDE SEQUENCE</scope>
    <source>
        <strain evidence="2">BMA12</strain>
    </source>
</reference>